<evidence type="ECO:0000313" key="2">
    <source>
        <dbReference type="Proteomes" id="UP000799291"/>
    </source>
</evidence>
<accession>A0A6G1IFF5</accession>
<keyword evidence="2" id="KW-1185">Reference proteome</keyword>
<sequence>MAQRPSLLWLVGFFRHAIPGLRGASQFWDLRGPAPRPGGLHRGSEHSRRELSALFSGRPRDPYFYCGLVGLLLLCLL</sequence>
<proteinExistence type="predicted"/>
<gene>
    <name evidence="1" type="ORF">K458DRAFT_177323</name>
</gene>
<dbReference type="EMBL" id="MU005628">
    <property type="protein sequence ID" value="KAF2676865.1"/>
    <property type="molecule type" value="Genomic_DNA"/>
</dbReference>
<name>A0A6G1IFF5_9PLEO</name>
<dbReference type="AlphaFoldDB" id="A0A6G1IFF5"/>
<organism evidence="1 2">
    <name type="scientific">Lentithecium fluviatile CBS 122367</name>
    <dbReference type="NCBI Taxonomy" id="1168545"/>
    <lineage>
        <taxon>Eukaryota</taxon>
        <taxon>Fungi</taxon>
        <taxon>Dikarya</taxon>
        <taxon>Ascomycota</taxon>
        <taxon>Pezizomycotina</taxon>
        <taxon>Dothideomycetes</taxon>
        <taxon>Pleosporomycetidae</taxon>
        <taxon>Pleosporales</taxon>
        <taxon>Massarineae</taxon>
        <taxon>Lentitheciaceae</taxon>
        <taxon>Lentithecium</taxon>
    </lineage>
</organism>
<reference evidence="1" key="1">
    <citation type="journal article" date="2020" name="Stud. Mycol.">
        <title>101 Dothideomycetes genomes: a test case for predicting lifestyles and emergence of pathogens.</title>
        <authorList>
            <person name="Haridas S."/>
            <person name="Albert R."/>
            <person name="Binder M."/>
            <person name="Bloem J."/>
            <person name="Labutti K."/>
            <person name="Salamov A."/>
            <person name="Andreopoulos B."/>
            <person name="Baker S."/>
            <person name="Barry K."/>
            <person name="Bills G."/>
            <person name="Bluhm B."/>
            <person name="Cannon C."/>
            <person name="Castanera R."/>
            <person name="Culley D."/>
            <person name="Daum C."/>
            <person name="Ezra D."/>
            <person name="Gonzalez J."/>
            <person name="Henrissat B."/>
            <person name="Kuo A."/>
            <person name="Liang C."/>
            <person name="Lipzen A."/>
            <person name="Lutzoni F."/>
            <person name="Magnuson J."/>
            <person name="Mondo S."/>
            <person name="Nolan M."/>
            <person name="Ohm R."/>
            <person name="Pangilinan J."/>
            <person name="Park H.-J."/>
            <person name="Ramirez L."/>
            <person name="Alfaro M."/>
            <person name="Sun H."/>
            <person name="Tritt A."/>
            <person name="Yoshinaga Y."/>
            <person name="Zwiers L.-H."/>
            <person name="Turgeon B."/>
            <person name="Goodwin S."/>
            <person name="Spatafora J."/>
            <person name="Crous P."/>
            <person name="Grigoriev I."/>
        </authorList>
    </citation>
    <scope>NUCLEOTIDE SEQUENCE</scope>
    <source>
        <strain evidence="1">CBS 122367</strain>
    </source>
</reference>
<dbReference type="Proteomes" id="UP000799291">
    <property type="component" value="Unassembled WGS sequence"/>
</dbReference>
<protein>
    <submittedName>
        <fullName evidence="1">Uncharacterized protein</fullName>
    </submittedName>
</protein>
<evidence type="ECO:0000313" key="1">
    <source>
        <dbReference type="EMBL" id="KAF2676865.1"/>
    </source>
</evidence>